<reference evidence="2" key="1">
    <citation type="submission" date="2016-12" db="EMBL/GenBank/DDBJ databases">
        <title>An insight into the sialome and mialome of the sand fly, Nyssomyia neivai.</title>
        <authorList>
            <person name="Sebastian V."/>
            <person name="Goulart T.M."/>
            <person name="Oliveira W."/>
            <person name="Calvo E."/>
            <person name="Oliveira L.F."/>
            <person name="Pinto M.C."/>
            <person name="Rosselino A.M."/>
            <person name="Ribeiro J.M."/>
        </authorList>
    </citation>
    <scope>NUCLEOTIDE SEQUENCE</scope>
</reference>
<organism evidence="2">
    <name type="scientific">Nyssomyia neivai</name>
    <dbReference type="NCBI Taxonomy" id="330878"/>
    <lineage>
        <taxon>Eukaryota</taxon>
        <taxon>Metazoa</taxon>
        <taxon>Ecdysozoa</taxon>
        <taxon>Arthropoda</taxon>
        <taxon>Hexapoda</taxon>
        <taxon>Insecta</taxon>
        <taxon>Pterygota</taxon>
        <taxon>Neoptera</taxon>
        <taxon>Endopterygota</taxon>
        <taxon>Diptera</taxon>
        <taxon>Nematocera</taxon>
        <taxon>Psychodoidea</taxon>
        <taxon>Psychodidae</taxon>
        <taxon>Nyssomyia</taxon>
    </lineage>
</organism>
<feature type="region of interest" description="Disordered" evidence="1">
    <location>
        <begin position="52"/>
        <end position="91"/>
    </location>
</feature>
<dbReference type="PANTHER" id="PTHR23254">
    <property type="entry name" value="EIF4G DOMAIN PROTEIN"/>
    <property type="match status" value="1"/>
</dbReference>
<dbReference type="AlphaFoldDB" id="A0A1L8DHV1"/>
<dbReference type="Gene3D" id="1.25.40.180">
    <property type="match status" value="1"/>
</dbReference>
<dbReference type="GO" id="GO:0008494">
    <property type="term" value="F:translation activator activity"/>
    <property type="evidence" value="ECO:0007669"/>
    <property type="project" value="TreeGrafter"/>
</dbReference>
<proteinExistence type="predicted"/>
<dbReference type="PANTHER" id="PTHR23254:SF15">
    <property type="entry name" value="POLYADENYLATE-BINDING PROTEIN-INTERACTING PROTEIN 1"/>
    <property type="match status" value="1"/>
</dbReference>
<accession>A0A1L8DHV1</accession>
<dbReference type="GO" id="GO:0006446">
    <property type="term" value="P:regulation of translational initiation"/>
    <property type="evidence" value="ECO:0007669"/>
    <property type="project" value="TreeGrafter"/>
</dbReference>
<evidence type="ECO:0000313" key="2">
    <source>
        <dbReference type="EMBL" id="JAV05991.1"/>
    </source>
</evidence>
<feature type="region of interest" description="Disordered" evidence="1">
    <location>
        <begin position="1"/>
        <end position="34"/>
    </location>
</feature>
<dbReference type="InterPro" id="IPR051367">
    <property type="entry name" value="mRNA_TranslReg/HistoneTransl"/>
</dbReference>
<sequence>MNSGSSKSFNFDLLRQPNNPHRDNMRMHQTPGGRSVTLSAEAKEFIPKNKMANDVSQRRPGQGPHHQHMGHVYHPQQQPHGQNYHHPPPQRQYPAINHPYVHMQQQQMAFMRQQPQHINPMGMYTEMQLAQQMQRASVQERLNPTRQVIHHMPMHEAPAVQANNFEAHAENPPHEETSALDMLSHIIKQLTDQPGMYEEVQVEIKEMFADLMGSRFVMSNAVELIFDHSINESNFRYMGARLCQLLDSLSLQQSNVFRSMLCLKMNHHKMEMERFMLNEQHIVRGTTLFLAELYIQMQNDGARIGEIGECIVSSMALLLNKQGPENVKCVCQSLKLCGYELEIDCGGLLIGITNTLGQLETSVDVSTGRLIRSVLDLKANRWGRSAPIAVAPIQEVNHYDCNDSPVFYGPDGQVLTEEESSFLSAQASQSYPNNNNFEEYLDNDGDELADAEPEMDLEIQLAFREFVQTQKKASKK</sequence>
<dbReference type="EMBL" id="GFDF01008093">
    <property type="protein sequence ID" value="JAV05991.1"/>
    <property type="molecule type" value="Transcribed_RNA"/>
</dbReference>
<dbReference type="SUPFAM" id="SSF48371">
    <property type="entry name" value="ARM repeat"/>
    <property type="match status" value="1"/>
</dbReference>
<evidence type="ECO:0000256" key="1">
    <source>
        <dbReference type="SAM" id="MobiDB-lite"/>
    </source>
</evidence>
<protein>
    <submittedName>
        <fullName evidence="2">Putative polyadenylate-binding protein-interacting protein 1</fullName>
    </submittedName>
</protein>
<name>A0A1L8DHV1_9DIPT</name>
<dbReference type="InterPro" id="IPR016024">
    <property type="entry name" value="ARM-type_fold"/>
</dbReference>